<dbReference type="EMBL" id="JAWZYT010003746">
    <property type="protein sequence ID" value="KAK4296917.1"/>
    <property type="molecule type" value="Genomic_DNA"/>
</dbReference>
<dbReference type="Proteomes" id="UP001292094">
    <property type="component" value="Unassembled WGS sequence"/>
</dbReference>
<name>A0AAE1NXG6_9EUCA</name>
<reference evidence="1" key="1">
    <citation type="submission" date="2023-11" db="EMBL/GenBank/DDBJ databases">
        <title>Genome assemblies of two species of porcelain crab, Petrolisthes cinctipes and Petrolisthes manimaculis (Anomura: Porcellanidae).</title>
        <authorList>
            <person name="Angst P."/>
        </authorList>
    </citation>
    <scope>NUCLEOTIDE SEQUENCE</scope>
    <source>
        <strain evidence="1">PB745_02</strain>
        <tissue evidence="1">Gill</tissue>
    </source>
</reference>
<proteinExistence type="predicted"/>
<keyword evidence="2" id="KW-1185">Reference proteome</keyword>
<protein>
    <submittedName>
        <fullName evidence="1">Uncharacterized protein</fullName>
    </submittedName>
</protein>
<evidence type="ECO:0000313" key="2">
    <source>
        <dbReference type="Proteomes" id="UP001292094"/>
    </source>
</evidence>
<gene>
    <name evidence="1" type="ORF">Pmani_030626</name>
</gene>
<comment type="caution">
    <text evidence="1">The sequence shown here is derived from an EMBL/GenBank/DDBJ whole genome shotgun (WGS) entry which is preliminary data.</text>
</comment>
<evidence type="ECO:0000313" key="1">
    <source>
        <dbReference type="EMBL" id="KAK4296917.1"/>
    </source>
</evidence>
<accession>A0AAE1NXG6</accession>
<organism evidence="1 2">
    <name type="scientific">Petrolisthes manimaculis</name>
    <dbReference type="NCBI Taxonomy" id="1843537"/>
    <lineage>
        <taxon>Eukaryota</taxon>
        <taxon>Metazoa</taxon>
        <taxon>Ecdysozoa</taxon>
        <taxon>Arthropoda</taxon>
        <taxon>Crustacea</taxon>
        <taxon>Multicrustacea</taxon>
        <taxon>Malacostraca</taxon>
        <taxon>Eumalacostraca</taxon>
        <taxon>Eucarida</taxon>
        <taxon>Decapoda</taxon>
        <taxon>Pleocyemata</taxon>
        <taxon>Anomura</taxon>
        <taxon>Galatheoidea</taxon>
        <taxon>Porcellanidae</taxon>
        <taxon>Petrolisthes</taxon>
    </lineage>
</organism>
<dbReference type="AlphaFoldDB" id="A0AAE1NXG6"/>
<sequence length="115" mass="12786">MIPTFNSAVGYRYSFRNDQTNICCTVCFVPHHSRCKEPLPIIQIAERCVAGGSVTSQESGTRPGTPKAGENHAYHLYTSLPGWWKWVAERRSTYRVEGCLVWLGLSHSGLICLAG</sequence>